<dbReference type="EMBL" id="CAFBNO010000079">
    <property type="protein sequence ID" value="CAB4961873.1"/>
    <property type="molecule type" value="Genomic_DNA"/>
</dbReference>
<feature type="transmembrane region" description="Helical" evidence="5">
    <location>
        <begin position="139"/>
        <end position="160"/>
    </location>
</feature>
<dbReference type="AlphaFoldDB" id="A0A6J7L4M6"/>
<dbReference type="InterPro" id="IPR052522">
    <property type="entry name" value="ABC-2_transport_permease"/>
</dbReference>
<keyword evidence="4 5" id="KW-0472">Membrane</keyword>
<dbReference type="Pfam" id="PF01061">
    <property type="entry name" value="ABC2_membrane"/>
    <property type="match status" value="1"/>
</dbReference>
<evidence type="ECO:0000256" key="2">
    <source>
        <dbReference type="ARBA" id="ARBA00022692"/>
    </source>
</evidence>
<feature type="transmembrane region" description="Helical" evidence="5">
    <location>
        <begin position="72"/>
        <end position="89"/>
    </location>
</feature>
<protein>
    <submittedName>
        <fullName evidence="7">Unannotated protein</fullName>
    </submittedName>
</protein>
<accession>A0A6J7L4M6</accession>
<dbReference type="InterPro" id="IPR047817">
    <property type="entry name" value="ABC2_TM_bact-type"/>
</dbReference>
<evidence type="ECO:0000256" key="4">
    <source>
        <dbReference type="ARBA" id="ARBA00023136"/>
    </source>
</evidence>
<feature type="transmembrane region" description="Helical" evidence="5">
    <location>
        <begin position="39"/>
        <end position="66"/>
    </location>
</feature>
<dbReference type="GO" id="GO:0043190">
    <property type="term" value="C:ATP-binding cassette (ABC) transporter complex"/>
    <property type="evidence" value="ECO:0007669"/>
    <property type="project" value="InterPro"/>
</dbReference>
<feature type="domain" description="ABC transmembrane type-2" evidence="6">
    <location>
        <begin position="42"/>
        <end position="272"/>
    </location>
</feature>
<evidence type="ECO:0000256" key="1">
    <source>
        <dbReference type="ARBA" id="ARBA00004141"/>
    </source>
</evidence>
<dbReference type="PANTHER" id="PTHR43332:SF2">
    <property type="entry name" value="INNER MEMBRANE TRANSPORT PERMEASE YADH"/>
    <property type="match status" value="1"/>
</dbReference>
<evidence type="ECO:0000259" key="6">
    <source>
        <dbReference type="PROSITE" id="PS51012"/>
    </source>
</evidence>
<evidence type="ECO:0000256" key="3">
    <source>
        <dbReference type="ARBA" id="ARBA00022989"/>
    </source>
</evidence>
<keyword evidence="2 5" id="KW-0812">Transmembrane</keyword>
<dbReference type="InterPro" id="IPR013525">
    <property type="entry name" value="ABC2_TM"/>
</dbReference>
<dbReference type="PIRSF" id="PIRSF006648">
    <property type="entry name" value="DrrB"/>
    <property type="match status" value="1"/>
</dbReference>
<keyword evidence="3 5" id="KW-1133">Transmembrane helix</keyword>
<comment type="subcellular location">
    <subcellularLocation>
        <location evidence="1">Membrane</location>
        <topology evidence="1">Multi-pass membrane protein</topology>
    </subcellularLocation>
</comment>
<dbReference type="GO" id="GO:0140359">
    <property type="term" value="F:ABC-type transporter activity"/>
    <property type="evidence" value="ECO:0007669"/>
    <property type="project" value="InterPro"/>
</dbReference>
<dbReference type="PANTHER" id="PTHR43332">
    <property type="entry name" value="INNER MEMBRANE TRANSPORT PERMEASE YADH-RELATED"/>
    <property type="match status" value="1"/>
</dbReference>
<name>A0A6J7L4M6_9ZZZZ</name>
<feature type="transmembrane region" description="Helical" evidence="5">
    <location>
        <begin position="195"/>
        <end position="217"/>
    </location>
</feature>
<feature type="transmembrane region" description="Helical" evidence="5">
    <location>
        <begin position="245"/>
        <end position="266"/>
    </location>
</feature>
<reference evidence="7" key="1">
    <citation type="submission" date="2020-05" db="EMBL/GenBank/DDBJ databases">
        <authorList>
            <person name="Chiriac C."/>
            <person name="Salcher M."/>
            <person name="Ghai R."/>
            <person name="Kavagutti S V."/>
        </authorList>
    </citation>
    <scope>NUCLEOTIDE SEQUENCE</scope>
</reference>
<sequence length="275" mass="30318">MSAVQDNWTGAKTLVDPRVPMRWGAFYVAEFRIRNMLKWVSAIIAFGLGNPVLYLLSIGIGIGSMIKNPIDGVPYLTFLAPALLATAAIQGAMDEVTFPTIEGFVWTRVFYSMNNTAISSRQIVDGVMIAAMTRCLLQVLLYELILVLFGAIPLASIATLTVASLLAGWGFAAVMLSVTVFIKDDDGFFAIVGRFILAPMFMFSGTYFPLTSLPIWLQWIGWISPVWHSTDLGRALSYGHQVEPWLLIVHVLYLGALGVVGMLTAYPQFRKRLAE</sequence>
<proteinExistence type="predicted"/>
<dbReference type="InterPro" id="IPR000412">
    <property type="entry name" value="ABC_2_transport"/>
</dbReference>
<feature type="transmembrane region" description="Helical" evidence="5">
    <location>
        <begin position="166"/>
        <end position="183"/>
    </location>
</feature>
<organism evidence="7">
    <name type="scientific">freshwater metagenome</name>
    <dbReference type="NCBI Taxonomy" id="449393"/>
    <lineage>
        <taxon>unclassified sequences</taxon>
        <taxon>metagenomes</taxon>
        <taxon>ecological metagenomes</taxon>
    </lineage>
</organism>
<dbReference type="PRINTS" id="PR00164">
    <property type="entry name" value="ABC2TRNSPORT"/>
</dbReference>
<gene>
    <name evidence="7" type="ORF">UFOPK3837_01106</name>
</gene>
<evidence type="ECO:0000313" key="7">
    <source>
        <dbReference type="EMBL" id="CAB4961873.1"/>
    </source>
</evidence>
<evidence type="ECO:0000256" key="5">
    <source>
        <dbReference type="SAM" id="Phobius"/>
    </source>
</evidence>
<dbReference type="PROSITE" id="PS51012">
    <property type="entry name" value="ABC_TM2"/>
    <property type="match status" value="1"/>
</dbReference>